<dbReference type="RefSeq" id="WP_196295615.1">
    <property type="nucleotide sequence ID" value="NZ_JADQDM010000024.1"/>
</dbReference>
<evidence type="ECO:0000313" key="3">
    <source>
        <dbReference type="Proteomes" id="UP000618931"/>
    </source>
</evidence>
<feature type="transmembrane region" description="Helical" evidence="1">
    <location>
        <begin position="216"/>
        <end position="233"/>
    </location>
</feature>
<feature type="transmembrane region" description="Helical" evidence="1">
    <location>
        <begin position="327"/>
        <end position="347"/>
    </location>
</feature>
<dbReference type="Proteomes" id="UP000618931">
    <property type="component" value="Unassembled WGS sequence"/>
</dbReference>
<sequence length="355" mass="38685">MPSSTPPKPILGPRLRRWLLPWLLAVAALANLAYPMYVHYDFSHSLDTRSYLRMAEGRFDSVRVTHRYRVLVPGAAAVVAAPVARLYGRIWPQRPAGQWPLRFAFYVVNCLLLAAAGACWFNAARHAGALPEAAMLAMLAVLTSRWAVYGAGLPLTDSLYLLVVSLGYYAVRRGPGGGWALGLTLLLGPLSKESFVFVLPWLLWFGRGAMAWPKQGLALAVGLAALLAVHHWVDARVGASASQSVFNALEHVDNIVYSLHRAASPKGVGELLSIFGFFILLLPAAYWLEKRRASRAARTIFAPLGAVDAGLLAIVAIHMLLSGDLGRMGYLAAPVFCAALAFVFSHWRHLLPARE</sequence>
<feature type="transmembrane region" description="Helical" evidence="1">
    <location>
        <begin position="177"/>
        <end position="204"/>
    </location>
</feature>
<proteinExistence type="predicted"/>
<gene>
    <name evidence="2" type="ORF">I2H31_24055</name>
</gene>
<comment type="caution">
    <text evidence="2">The sequence shown here is derived from an EMBL/GenBank/DDBJ whole genome shotgun (WGS) entry which is preliminary data.</text>
</comment>
<evidence type="ECO:0008006" key="4">
    <source>
        <dbReference type="Google" id="ProtNLM"/>
    </source>
</evidence>
<keyword evidence="1" id="KW-0812">Transmembrane</keyword>
<feature type="transmembrane region" description="Helical" evidence="1">
    <location>
        <begin position="68"/>
        <end position="87"/>
    </location>
</feature>
<name>A0ABS0IB67_9BACT</name>
<keyword evidence="3" id="KW-1185">Reference proteome</keyword>
<accession>A0ABS0IB67</accession>
<reference evidence="2 3" key="1">
    <citation type="submission" date="2020-11" db="EMBL/GenBank/DDBJ databases">
        <authorList>
            <person name="Kim M.K."/>
        </authorList>
    </citation>
    <scope>NUCLEOTIDE SEQUENCE [LARGE SCALE GENOMIC DNA]</scope>
    <source>
        <strain evidence="2 3">BT662</strain>
    </source>
</reference>
<protein>
    <recommendedName>
        <fullName evidence="4">DUF2029 domain-containing protein</fullName>
    </recommendedName>
</protein>
<organism evidence="2 3">
    <name type="scientific">Hymenobacter ruricola</name>
    <dbReference type="NCBI Taxonomy" id="2791023"/>
    <lineage>
        <taxon>Bacteria</taxon>
        <taxon>Pseudomonadati</taxon>
        <taxon>Bacteroidota</taxon>
        <taxon>Cytophagia</taxon>
        <taxon>Cytophagales</taxon>
        <taxon>Hymenobacteraceae</taxon>
        <taxon>Hymenobacter</taxon>
    </lineage>
</organism>
<feature type="transmembrane region" description="Helical" evidence="1">
    <location>
        <begin position="99"/>
        <end position="123"/>
    </location>
</feature>
<feature type="transmembrane region" description="Helical" evidence="1">
    <location>
        <begin position="18"/>
        <end position="37"/>
    </location>
</feature>
<feature type="transmembrane region" description="Helical" evidence="1">
    <location>
        <begin position="155"/>
        <end position="171"/>
    </location>
</feature>
<feature type="transmembrane region" description="Helical" evidence="1">
    <location>
        <begin position="271"/>
        <end position="288"/>
    </location>
</feature>
<evidence type="ECO:0000256" key="1">
    <source>
        <dbReference type="SAM" id="Phobius"/>
    </source>
</evidence>
<keyword evidence="1" id="KW-1133">Transmembrane helix</keyword>
<dbReference type="EMBL" id="JADQDM010000024">
    <property type="protein sequence ID" value="MBF9224200.1"/>
    <property type="molecule type" value="Genomic_DNA"/>
</dbReference>
<keyword evidence="1" id="KW-0472">Membrane</keyword>
<evidence type="ECO:0000313" key="2">
    <source>
        <dbReference type="EMBL" id="MBF9224200.1"/>
    </source>
</evidence>
<feature type="transmembrane region" description="Helical" evidence="1">
    <location>
        <begin position="300"/>
        <end position="321"/>
    </location>
</feature>